<feature type="transmembrane region" description="Helical" evidence="5">
    <location>
        <begin position="447"/>
        <end position="470"/>
    </location>
</feature>
<evidence type="ECO:0000256" key="1">
    <source>
        <dbReference type="ARBA" id="ARBA00007992"/>
    </source>
</evidence>
<dbReference type="AlphaFoldDB" id="A0A8H6DVC5"/>
<keyword evidence="5" id="KW-1133">Transmembrane helix</keyword>
<protein>
    <recommendedName>
        <fullName evidence="6">FAD-binding domain-containing protein</fullName>
    </recommendedName>
</protein>
<gene>
    <name evidence="7" type="ORF">GGP41_006206</name>
</gene>
<sequence>MAPTFKVLIVGGGVAGLTLAIMLELYGFEYDLLEKHPDVAPKLGAGVGITPNGARILDQIGVWDSMCEYASPVNSGVALSPKGQTVIFNPHMGEWLEKLFGYKIHFLSRHDCLRILFDKIKQKSNIHLQKEVTRISVGQPGERARVETKDGSIYTADLVIGADGVRSGVRSELWRHADTEKPGYIPKQDKTGIVSLYTAVIGISHDPGLPRGGNARAYNHLRSYFFSEGMERSGEFYWWLCVKNEEPIKGIVPKLSSDTKQALLDKYADDNIGHGLTLGGLYKKSTYSTIIPLQEFVLEKCFYKNILLIGDAFRKLHPVAGQGANSAVEESAMVADMLWKLRANDALHDTLRVNQALTEFQKERFVRTTALREDANLVQRMESFDNPVMKFMALHVIPRLPFVVAFLPQLAVSFTPARCMEHLPPPKAGMCPFSPDMQAKPNPRSPLATISWIGFLILAACFPLSAHRLLPASSSSLLEFSQVFQLYICMMAVSISGLWVVESYKASLLVSPMSSSLPWILASNYWGWEKTLPVYLCFHVISSQHAVHYYTPQFMTDLGAAKALLPCLAMVYSIPSILTALGSTDKSLFDWWPVAQYTFPVLVYVSSRILRGIKAVPQGVEVVFSSIDVPYQRRFFTAIAVVSSVVHVILIWGHGAALFNEGIISLLSSPLARAIASLTSLTVAWCMYMTWELQRISATEVPLAMTWAVILMKTVLLGPAASLAGITCWSKIELEKATSVQPLVQEIKEKSYA</sequence>
<organism evidence="7 8">
    <name type="scientific">Cochliobolus sativus</name>
    <name type="common">Common root rot and spot blotch fungus</name>
    <name type="synonym">Bipolaris sorokiniana</name>
    <dbReference type="NCBI Taxonomy" id="45130"/>
    <lineage>
        <taxon>Eukaryota</taxon>
        <taxon>Fungi</taxon>
        <taxon>Dikarya</taxon>
        <taxon>Ascomycota</taxon>
        <taxon>Pezizomycotina</taxon>
        <taxon>Dothideomycetes</taxon>
        <taxon>Pleosporomycetidae</taxon>
        <taxon>Pleosporales</taxon>
        <taxon>Pleosporineae</taxon>
        <taxon>Pleosporaceae</taxon>
        <taxon>Bipolaris</taxon>
    </lineage>
</organism>
<evidence type="ECO:0000313" key="7">
    <source>
        <dbReference type="EMBL" id="KAF5849314.1"/>
    </source>
</evidence>
<feature type="transmembrane region" description="Helical" evidence="5">
    <location>
        <begin position="482"/>
        <end position="501"/>
    </location>
</feature>
<dbReference type="PRINTS" id="PR00420">
    <property type="entry name" value="RNGMNOXGNASE"/>
</dbReference>
<feature type="transmembrane region" description="Helical" evidence="5">
    <location>
        <begin position="703"/>
        <end position="726"/>
    </location>
</feature>
<dbReference type="Pfam" id="PF01494">
    <property type="entry name" value="FAD_binding_3"/>
    <property type="match status" value="1"/>
</dbReference>
<keyword evidence="3" id="KW-0274">FAD</keyword>
<comment type="similarity">
    <text evidence="1">Belongs to the paxM FAD-dependent monooxygenase family.</text>
</comment>
<evidence type="ECO:0000256" key="2">
    <source>
        <dbReference type="ARBA" id="ARBA00022630"/>
    </source>
</evidence>
<dbReference type="PANTHER" id="PTHR47356:SF2">
    <property type="entry name" value="FAD-BINDING DOMAIN-CONTAINING PROTEIN-RELATED"/>
    <property type="match status" value="1"/>
</dbReference>
<evidence type="ECO:0000256" key="5">
    <source>
        <dbReference type="SAM" id="Phobius"/>
    </source>
</evidence>
<feature type="domain" description="FAD-binding" evidence="6">
    <location>
        <begin position="6"/>
        <end position="349"/>
    </location>
</feature>
<dbReference type="Gene3D" id="3.50.50.60">
    <property type="entry name" value="FAD/NAD(P)-binding domain"/>
    <property type="match status" value="1"/>
</dbReference>
<evidence type="ECO:0000256" key="3">
    <source>
        <dbReference type="ARBA" id="ARBA00022827"/>
    </source>
</evidence>
<dbReference type="InterPro" id="IPR050562">
    <property type="entry name" value="FAD_mOase_fung"/>
</dbReference>
<dbReference type="InterPro" id="IPR002938">
    <property type="entry name" value="FAD-bd"/>
</dbReference>
<name>A0A8H6DVC5_COCSA</name>
<feature type="transmembrane region" description="Helical" evidence="5">
    <location>
        <begin position="671"/>
        <end position="691"/>
    </location>
</feature>
<comment type="caution">
    <text evidence="7">The sequence shown here is derived from an EMBL/GenBank/DDBJ whole genome shotgun (WGS) entry which is preliminary data.</text>
</comment>
<keyword evidence="5" id="KW-0472">Membrane</keyword>
<evidence type="ECO:0000259" key="6">
    <source>
        <dbReference type="Pfam" id="PF01494"/>
    </source>
</evidence>
<dbReference type="PANTHER" id="PTHR47356">
    <property type="entry name" value="FAD-DEPENDENT MONOOXYGENASE ASQG-RELATED"/>
    <property type="match status" value="1"/>
</dbReference>
<evidence type="ECO:0000256" key="4">
    <source>
        <dbReference type="ARBA" id="ARBA00023002"/>
    </source>
</evidence>
<accession>A0A8H6DVC5</accession>
<keyword evidence="4" id="KW-0560">Oxidoreductase</keyword>
<dbReference type="SUPFAM" id="SSF51905">
    <property type="entry name" value="FAD/NAD(P)-binding domain"/>
    <property type="match status" value="1"/>
</dbReference>
<feature type="transmembrane region" description="Helical" evidence="5">
    <location>
        <begin position="635"/>
        <end position="659"/>
    </location>
</feature>
<dbReference type="GO" id="GO:0071949">
    <property type="term" value="F:FAD binding"/>
    <property type="evidence" value="ECO:0007669"/>
    <property type="project" value="InterPro"/>
</dbReference>
<feature type="transmembrane region" description="Helical" evidence="5">
    <location>
        <begin position="6"/>
        <end position="26"/>
    </location>
</feature>
<dbReference type="Proteomes" id="UP000624244">
    <property type="component" value="Unassembled WGS sequence"/>
</dbReference>
<proteinExistence type="inferred from homology"/>
<dbReference type="EMBL" id="WNKQ01000009">
    <property type="protein sequence ID" value="KAF5849314.1"/>
    <property type="molecule type" value="Genomic_DNA"/>
</dbReference>
<dbReference type="InterPro" id="IPR036188">
    <property type="entry name" value="FAD/NAD-bd_sf"/>
</dbReference>
<reference evidence="7" key="1">
    <citation type="submission" date="2019-11" db="EMBL/GenBank/DDBJ databases">
        <title>Bipolaris sorokiniana Genome sequencing.</title>
        <authorList>
            <person name="Wang H."/>
        </authorList>
    </citation>
    <scope>NUCLEOTIDE SEQUENCE</scope>
</reference>
<keyword evidence="2" id="KW-0285">Flavoprotein</keyword>
<dbReference type="GO" id="GO:0004497">
    <property type="term" value="F:monooxygenase activity"/>
    <property type="evidence" value="ECO:0007669"/>
    <property type="project" value="InterPro"/>
</dbReference>
<evidence type="ECO:0000313" key="8">
    <source>
        <dbReference type="Proteomes" id="UP000624244"/>
    </source>
</evidence>
<keyword evidence="5" id="KW-0812">Transmembrane</keyword>
<feature type="transmembrane region" description="Helical" evidence="5">
    <location>
        <begin position="563"/>
        <end position="582"/>
    </location>
</feature>